<feature type="transmembrane region" description="Helical" evidence="2">
    <location>
        <begin position="63"/>
        <end position="85"/>
    </location>
</feature>
<evidence type="ECO:0000313" key="3">
    <source>
        <dbReference type="EMBL" id="GGU26932.1"/>
    </source>
</evidence>
<keyword evidence="2" id="KW-1133">Transmembrane helix</keyword>
<gene>
    <name evidence="3" type="ORF">GCM10010178_19240</name>
</gene>
<feature type="region of interest" description="Disordered" evidence="1">
    <location>
        <begin position="34"/>
        <end position="57"/>
    </location>
</feature>
<protein>
    <submittedName>
        <fullName evidence="3">Uncharacterized protein</fullName>
    </submittedName>
</protein>
<proteinExistence type="predicted"/>
<dbReference type="Proteomes" id="UP000649573">
    <property type="component" value="Unassembled WGS sequence"/>
</dbReference>
<reference evidence="4" key="1">
    <citation type="journal article" date="2019" name="Int. J. Syst. Evol. Microbiol.">
        <title>The Global Catalogue of Microorganisms (GCM) 10K type strain sequencing project: providing services to taxonomists for standard genome sequencing and annotation.</title>
        <authorList>
            <consortium name="The Broad Institute Genomics Platform"/>
            <consortium name="The Broad Institute Genome Sequencing Center for Infectious Disease"/>
            <person name="Wu L."/>
            <person name="Ma J."/>
        </authorList>
    </citation>
    <scope>NUCLEOTIDE SEQUENCE [LARGE SCALE GENOMIC DNA]</scope>
    <source>
        <strain evidence="4">JCM 3296</strain>
    </source>
</reference>
<evidence type="ECO:0000256" key="2">
    <source>
        <dbReference type="SAM" id="Phobius"/>
    </source>
</evidence>
<name>A0ABQ2UEK5_9PSEU</name>
<sequence>MVGGTQRTVTRWLLLCVLFLGVVGMHHVATDGDMRSGHHMGPVTAHQQHLPEEPAPSSPGHDVLHMCVAVLCAVASLVLLAWLLARPAPESAGRTLSSSAWPRAPDHPPPVGGRALLSSACVLRL</sequence>
<dbReference type="RefSeq" id="WP_189253219.1">
    <property type="nucleotide sequence ID" value="NZ_BMRE01000004.1"/>
</dbReference>
<evidence type="ECO:0000256" key="1">
    <source>
        <dbReference type="SAM" id="MobiDB-lite"/>
    </source>
</evidence>
<accession>A0ABQ2UEK5</accession>
<keyword evidence="2" id="KW-0812">Transmembrane</keyword>
<feature type="transmembrane region" description="Helical" evidence="2">
    <location>
        <begin position="12"/>
        <end position="29"/>
    </location>
</feature>
<keyword evidence="4" id="KW-1185">Reference proteome</keyword>
<organism evidence="3 4">
    <name type="scientific">Lentzea flava</name>
    <dbReference type="NCBI Taxonomy" id="103732"/>
    <lineage>
        <taxon>Bacteria</taxon>
        <taxon>Bacillati</taxon>
        <taxon>Actinomycetota</taxon>
        <taxon>Actinomycetes</taxon>
        <taxon>Pseudonocardiales</taxon>
        <taxon>Pseudonocardiaceae</taxon>
        <taxon>Lentzea</taxon>
    </lineage>
</organism>
<dbReference type="EMBL" id="BMRE01000004">
    <property type="protein sequence ID" value="GGU26932.1"/>
    <property type="molecule type" value="Genomic_DNA"/>
</dbReference>
<evidence type="ECO:0000313" key="4">
    <source>
        <dbReference type="Proteomes" id="UP000649573"/>
    </source>
</evidence>
<keyword evidence="2" id="KW-0472">Membrane</keyword>
<comment type="caution">
    <text evidence="3">The sequence shown here is derived from an EMBL/GenBank/DDBJ whole genome shotgun (WGS) entry which is preliminary data.</text>
</comment>